<accession>A0A4Q1HL62</accession>
<dbReference type="RefSeq" id="WP_129150796.1">
    <property type="nucleotide sequence ID" value="NZ_JBHSDO010000014.1"/>
</dbReference>
<dbReference type="Gene3D" id="2.130.10.30">
    <property type="entry name" value="Regulator of chromosome condensation 1/beta-lactamase-inhibitor protein II"/>
    <property type="match status" value="2"/>
</dbReference>
<dbReference type="PANTHER" id="PTHR45982">
    <property type="entry name" value="REGULATOR OF CHROMOSOME CONDENSATION"/>
    <property type="match status" value="1"/>
</dbReference>
<dbReference type="GO" id="GO:0005085">
    <property type="term" value="F:guanyl-nucleotide exchange factor activity"/>
    <property type="evidence" value="ECO:0007669"/>
    <property type="project" value="TreeGrafter"/>
</dbReference>
<evidence type="ECO:0000256" key="3">
    <source>
        <dbReference type="SAM" id="MobiDB-lite"/>
    </source>
</evidence>
<dbReference type="OrthoDB" id="8577868at2"/>
<dbReference type="SUPFAM" id="SSF50985">
    <property type="entry name" value="RCC1/BLIP-II"/>
    <property type="match status" value="1"/>
</dbReference>
<evidence type="ECO:0000256" key="2">
    <source>
        <dbReference type="ARBA" id="ARBA00022737"/>
    </source>
</evidence>
<feature type="domain" description="RCC1-like" evidence="4">
    <location>
        <begin position="18"/>
        <end position="332"/>
    </location>
</feature>
<name>A0A4Q1HL62_9BURK</name>
<protein>
    <recommendedName>
        <fullName evidence="4">RCC1-like domain-containing protein</fullName>
    </recommendedName>
</protein>
<dbReference type="Proteomes" id="UP000290849">
    <property type="component" value="Unassembled WGS sequence"/>
</dbReference>
<comment type="caution">
    <text evidence="5">The sequence shown here is derived from an EMBL/GenBank/DDBJ whole genome shotgun (WGS) entry which is preliminary data.</text>
</comment>
<dbReference type="InterPro" id="IPR058923">
    <property type="entry name" value="RCC1-like_dom"/>
</dbReference>
<evidence type="ECO:0000313" key="5">
    <source>
        <dbReference type="EMBL" id="RXN90365.1"/>
    </source>
</evidence>
<dbReference type="InterPro" id="IPR051553">
    <property type="entry name" value="Ran_GTPase-activating"/>
</dbReference>
<dbReference type="EMBL" id="PYAL01000003">
    <property type="protein sequence ID" value="RXN90365.1"/>
    <property type="molecule type" value="Genomic_DNA"/>
</dbReference>
<keyword evidence="6" id="KW-1185">Reference proteome</keyword>
<sequence length="368" mass="39026">MKHDSSHQGKTGQNQVNSPSDKTNWVALSANYEHAVAIDANGYVWAWGQNDKGQLGLGTGKANKYTTPQRVGVINNAVAVATGTFHTLVVDDQGNLWGAGISAAGVLGTQGQTTQLDSLTHLGDFNRYGDWVEIYSKRDLAIGRTSSGIWWSWGDNTLGAVGFDSTQPYFTSPQPLFAANKNIVQVSVGIDVAAAVSASGDLWIWGDNTYGQISAVTPGTAMNPVRDVTRATTKAGQWARVAVGQTHVLGLDKNNVLWAWGRGTVGQLGIGDNLAYAPNTPTLVQTLPSAGIKSYVAVEANDANSGVVVELNNGNRALYLWGSNGYGQVTSDPGSYPYAWVPDQPIYSSSLNKWFALQLGDGFSTALG</sequence>
<dbReference type="InterPro" id="IPR000408">
    <property type="entry name" value="Reg_chr_condens"/>
</dbReference>
<keyword evidence="1" id="KW-0344">Guanine-nucleotide releasing factor</keyword>
<dbReference type="PANTHER" id="PTHR45982:SF1">
    <property type="entry name" value="REGULATOR OF CHROMOSOME CONDENSATION"/>
    <property type="match status" value="1"/>
</dbReference>
<dbReference type="PRINTS" id="PR00633">
    <property type="entry name" value="RCCNDNSATION"/>
</dbReference>
<dbReference type="PROSITE" id="PS50012">
    <property type="entry name" value="RCC1_3"/>
    <property type="match status" value="4"/>
</dbReference>
<proteinExistence type="predicted"/>
<evidence type="ECO:0000256" key="1">
    <source>
        <dbReference type="ARBA" id="ARBA00022658"/>
    </source>
</evidence>
<dbReference type="AlphaFoldDB" id="A0A4Q1HL62"/>
<feature type="compositionally biased region" description="Polar residues" evidence="3">
    <location>
        <begin position="8"/>
        <end position="21"/>
    </location>
</feature>
<dbReference type="GO" id="GO:0005737">
    <property type="term" value="C:cytoplasm"/>
    <property type="evidence" value="ECO:0007669"/>
    <property type="project" value="TreeGrafter"/>
</dbReference>
<feature type="region of interest" description="Disordered" evidence="3">
    <location>
        <begin position="1"/>
        <end position="21"/>
    </location>
</feature>
<evidence type="ECO:0000259" key="4">
    <source>
        <dbReference type="Pfam" id="PF25390"/>
    </source>
</evidence>
<evidence type="ECO:0000313" key="6">
    <source>
        <dbReference type="Proteomes" id="UP000290849"/>
    </source>
</evidence>
<reference evidence="5 6" key="1">
    <citation type="journal article" date="2017" name="Int. J. Syst. Evol. Microbiol.">
        <title>Achromobacter aloeverae sp. nov., isolated from the root of Aloe vera (L.) Burm.f.</title>
        <authorList>
            <person name="Kuncharoen N."/>
            <person name="Muramatsu Y."/>
            <person name="Shibata C."/>
            <person name="Kamakura Y."/>
            <person name="Nakagawa Y."/>
            <person name="Tanasupawat S."/>
        </authorList>
    </citation>
    <scope>NUCLEOTIDE SEQUENCE [LARGE SCALE GENOMIC DNA]</scope>
    <source>
        <strain evidence="5 6">AVA-1</strain>
    </source>
</reference>
<dbReference type="Pfam" id="PF25390">
    <property type="entry name" value="WD40_RLD"/>
    <property type="match status" value="1"/>
</dbReference>
<dbReference type="InterPro" id="IPR009091">
    <property type="entry name" value="RCC1/BLIP-II"/>
</dbReference>
<gene>
    <name evidence="5" type="ORF">C7R54_12695</name>
</gene>
<keyword evidence="2" id="KW-0677">Repeat</keyword>
<organism evidence="5 6">
    <name type="scientific">Achromobacter aloeverae</name>
    <dbReference type="NCBI Taxonomy" id="1750518"/>
    <lineage>
        <taxon>Bacteria</taxon>
        <taxon>Pseudomonadati</taxon>
        <taxon>Pseudomonadota</taxon>
        <taxon>Betaproteobacteria</taxon>
        <taxon>Burkholderiales</taxon>
        <taxon>Alcaligenaceae</taxon>
        <taxon>Achromobacter</taxon>
    </lineage>
</organism>